<sequence>MPTIVGPDPTGVGSPLGVVPQTVVTQQKMPRSDRLEVSFVCREFQRGACKRAESECRFAHPADSVTANEDGTVTVCMDAVKGRCNRDPCRYFHPPLHLQAQIKAAQSRASAMDMKSMGSFYYDNFAFPGMVPYKRPAADKSGVPVYQPNATTYQQLMQLQQPFVPVSCEYSVSPSPAPATSNASPAATDTSQLPQSSSQVAQTKEDDANTIPASTSVTIPPPSIPDPATLAKEVAQQNYAKAVKLAAANSSLTTNPLNHLNPLNYTGIALNKQAVGITSAQAAAAAAAASFPRFPALPVGIGTASTGLNHLAFNPYNAYAQTTNLLNFARAPQAAATAVFNPYSFIRAPFPVTTTHSQFVAPNMLTTGQYPVSVAAAGVTQTMTPTINNVPPPPTHIAAAAAQNNNNSVVPPYKKLKTS</sequence>
<dbReference type="OrthoDB" id="6285980at2759"/>
<name>A0A7F5R0L6_AGRPL</name>
<dbReference type="GO" id="GO:0005737">
    <property type="term" value="C:cytoplasm"/>
    <property type="evidence" value="ECO:0007669"/>
    <property type="project" value="TreeGrafter"/>
</dbReference>
<organism evidence="9 10">
    <name type="scientific">Agrilus planipennis</name>
    <name type="common">Emerald ash borer</name>
    <name type="synonym">Agrilus marcopoli</name>
    <dbReference type="NCBI Taxonomy" id="224129"/>
    <lineage>
        <taxon>Eukaryota</taxon>
        <taxon>Metazoa</taxon>
        <taxon>Ecdysozoa</taxon>
        <taxon>Arthropoda</taxon>
        <taxon>Hexapoda</taxon>
        <taxon>Insecta</taxon>
        <taxon>Pterygota</taxon>
        <taxon>Neoptera</taxon>
        <taxon>Endopterygota</taxon>
        <taxon>Coleoptera</taxon>
        <taxon>Polyphaga</taxon>
        <taxon>Elateriformia</taxon>
        <taxon>Buprestoidea</taxon>
        <taxon>Buprestidae</taxon>
        <taxon>Agrilinae</taxon>
        <taxon>Agrilus</taxon>
    </lineage>
</organism>
<keyword evidence="2" id="KW-0677">Repeat</keyword>
<comment type="similarity">
    <text evidence="5">Belongs to the muscleblind family.</text>
</comment>
<dbReference type="AlphaFoldDB" id="A0A7F5R0L6"/>
<accession>A0A7F5R0L6</accession>
<dbReference type="PROSITE" id="PS50103">
    <property type="entry name" value="ZF_C3H1"/>
    <property type="match status" value="2"/>
</dbReference>
<dbReference type="Pfam" id="PF22628">
    <property type="entry name" value="zf-CCCH_10"/>
    <property type="match status" value="1"/>
</dbReference>
<dbReference type="PANTHER" id="PTHR12675:SF12">
    <property type="entry name" value="PROTEIN MUSCLEBLIND"/>
    <property type="match status" value="1"/>
</dbReference>
<dbReference type="CTD" id="36945"/>
<dbReference type="GO" id="GO:0003723">
    <property type="term" value="F:RNA binding"/>
    <property type="evidence" value="ECO:0007669"/>
    <property type="project" value="TreeGrafter"/>
</dbReference>
<dbReference type="GO" id="GO:0043484">
    <property type="term" value="P:regulation of RNA splicing"/>
    <property type="evidence" value="ECO:0007669"/>
    <property type="project" value="TreeGrafter"/>
</dbReference>
<feature type="compositionally biased region" description="Polar residues" evidence="7">
    <location>
        <begin position="192"/>
        <end position="202"/>
    </location>
</feature>
<protein>
    <submittedName>
        <fullName evidence="10">Muscleblind-like protein 1 isoform X2</fullName>
    </submittedName>
</protein>
<keyword evidence="3 6" id="KW-0863">Zinc-finger</keyword>
<dbReference type="SMART" id="SM00356">
    <property type="entry name" value="ZnF_C3H1"/>
    <property type="match status" value="2"/>
</dbReference>
<feature type="domain" description="C3H1-type" evidence="8">
    <location>
        <begin position="40"/>
        <end position="63"/>
    </location>
</feature>
<dbReference type="GO" id="GO:0008270">
    <property type="term" value="F:zinc ion binding"/>
    <property type="evidence" value="ECO:0007669"/>
    <property type="project" value="UniProtKB-KW"/>
</dbReference>
<feature type="zinc finger region" description="C3H1-type" evidence="6">
    <location>
        <begin position="70"/>
        <end position="96"/>
    </location>
</feature>
<keyword evidence="1 6" id="KW-0479">Metal-binding</keyword>
<dbReference type="RefSeq" id="XP_025831191.1">
    <property type="nucleotide sequence ID" value="XM_025975406.1"/>
</dbReference>
<keyword evidence="4 6" id="KW-0862">Zinc</keyword>
<feature type="compositionally biased region" description="Low complexity" evidence="7">
    <location>
        <begin position="178"/>
        <end position="191"/>
    </location>
</feature>
<proteinExistence type="inferred from homology"/>
<evidence type="ECO:0000313" key="9">
    <source>
        <dbReference type="Proteomes" id="UP000192223"/>
    </source>
</evidence>
<keyword evidence="9" id="KW-1185">Reference proteome</keyword>
<evidence type="ECO:0000256" key="7">
    <source>
        <dbReference type="SAM" id="MobiDB-lite"/>
    </source>
</evidence>
<feature type="region of interest" description="Disordered" evidence="7">
    <location>
        <begin position="174"/>
        <end position="228"/>
    </location>
</feature>
<evidence type="ECO:0000259" key="8">
    <source>
        <dbReference type="PROSITE" id="PS50103"/>
    </source>
</evidence>
<evidence type="ECO:0000313" key="10">
    <source>
        <dbReference type="RefSeq" id="XP_025831191.1"/>
    </source>
</evidence>
<dbReference type="Gene3D" id="3.30.1370.210">
    <property type="match status" value="1"/>
</dbReference>
<dbReference type="GO" id="GO:0005654">
    <property type="term" value="C:nucleoplasm"/>
    <property type="evidence" value="ECO:0007669"/>
    <property type="project" value="TreeGrafter"/>
</dbReference>
<dbReference type="PANTHER" id="PTHR12675">
    <property type="entry name" value="MUSCLEBLIND-LIKE PROTEIN"/>
    <property type="match status" value="1"/>
</dbReference>
<gene>
    <name evidence="10" type="primary">LOC108740002</name>
</gene>
<evidence type="ECO:0000256" key="4">
    <source>
        <dbReference type="ARBA" id="ARBA00022833"/>
    </source>
</evidence>
<dbReference type="Proteomes" id="UP000192223">
    <property type="component" value="Unplaced"/>
</dbReference>
<evidence type="ECO:0000256" key="6">
    <source>
        <dbReference type="PROSITE-ProRule" id="PRU00723"/>
    </source>
</evidence>
<evidence type="ECO:0000256" key="2">
    <source>
        <dbReference type="ARBA" id="ARBA00022737"/>
    </source>
</evidence>
<reference evidence="10" key="1">
    <citation type="submission" date="2025-08" db="UniProtKB">
        <authorList>
            <consortium name="RefSeq"/>
        </authorList>
    </citation>
    <scope>IDENTIFICATION</scope>
    <source>
        <tissue evidence="10">Entire body</tissue>
    </source>
</reference>
<dbReference type="GeneID" id="108740002"/>
<feature type="domain" description="C3H1-type" evidence="8">
    <location>
        <begin position="70"/>
        <end position="96"/>
    </location>
</feature>
<dbReference type="InterPro" id="IPR054429">
    <property type="entry name" value="Znf-CCCH_Muscleblind-like"/>
</dbReference>
<evidence type="ECO:0000256" key="5">
    <source>
        <dbReference type="ARBA" id="ARBA00038226"/>
    </source>
</evidence>
<evidence type="ECO:0000256" key="3">
    <source>
        <dbReference type="ARBA" id="ARBA00022771"/>
    </source>
</evidence>
<dbReference type="InterPro" id="IPR000571">
    <property type="entry name" value="Znf_CCCH"/>
</dbReference>
<evidence type="ECO:0000256" key="1">
    <source>
        <dbReference type="ARBA" id="ARBA00022723"/>
    </source>
</evidence>
<feature type="zinc finger region" description="C3H1-type" evidence="6">
    <location>
        <begin position="40"/>
        <end position="63"/>
    </location>
</feature>